<protein>
    <submittedName>
        <fullName evidence="1">Uncharacterized protein</fullName>
    </submittedName>
</protein>
<comment type="caution">
    <text evidence="1">The sequence shown here is derived from an EMBL/GenBank/DDBJ whole genome shotgun (WGS) entry which is preliminary data.</text>
</comment>
<organism evidence="1 2">
    <name type="scientific">Pistacia integerrima</name>
    <dbReference type="NCBI Taxonomy" id="434235"/>
    <lineage>
        <taxon>Eukaryota</taxon>
        <taxon>Viridiplantae</taxon>
        <taxon>Streptophyta</taxon>
        <taxon>Embryophyta</taxon>
        <taxon>Tracheophyta</taxon>
        <taxon>Spermatophyta</taxon>
        <taxon>Magnoliopsida</taxon>
        <taxon>eudicotyledons</taxon>
        <taxon>Gunneridae</taxon>
        <taxon>Pentapetalae</taxon>
        <taxon>rosids</taxon>
        <taxon>malvids</taxon>
        <taxon>Sapindales</taxon>
        <taxon>Anacardiaceae</taxon>
        <taxon>Pistacia</taxon>
    </lineage>
</organism>
<dbReference type="EMBL" id="CM047737">
    <property type="protein sequence ID" value="KAJ0049349.1"/>
    <property type="molecule type" value="Genomic_DNA"/>
</dbReference>
<accession>A0ACC0ZD44</accession>
<name>A0ACC0ZD44_9ROSI</name>
<proteinExistence type="predicted"/>
<keyword evidence="2" id="KW-1185">Reference proteome</keyword>
<reference evidence="2" key="1">
    <citation type="journal article" date="2023" name="G3 (Bethesda)">
        <title>Genome assembly and association tests identify interacting loci associated with vigor, precocity, and sex in interspecific pistachio rootstocks.</title>
        <authorList>
            <person name="Palmer W."/>
            <person name="Jacygrad E."/>
            <person name="Sagayaradj S."/>
            <person name="Cavanaugh K."/>
            <person name="Han R."/>
            <person name="Bertier L."/>
            <person name="Beede B."/>
            <person name="Kafkas S."/>
            <person name="Golino D."/>
            <person name="Preece J."/>
            <person name="Michelmore R."/>
        </authorList>
    </citation>
    <scope>NUCLEOTIDE SEQUENCE [LARGE SCALE GENOMIC DNA]</scope>
</reference>
<sequence>MTLSQSLQLLFVVSVVVLLLAHRLHQWLRYKLPPGPYPWPIIGNIYHVKPDRLRSYTEWSKIYGPIISVWVGSTLNVVVSNSELAKEVLKDNDQQLANRHRTMAGAVLSKNGKDLIWADYGPHYVKVRKLCNLELFSPKSVEALRPIREDEVRAMIKSIFKDFCNTHPDNRGEGLVLRKYLGSVAFNVITRLVFGKSFVSKEGIMDNQGLEFQAILAAEFKLGGALMGMVEHIGWLKWILWFYNNKALSKHLARKERLVRDIMDEHKAKSTKSGSRKQHFVDALLSLEEKYDLGEDTIIGLLWNMITAGMDTIAITVEWAMAELIKNPRVQHKAQEELERFTWTPPEAIMPEEIDMSMMPGLVTYMGTPLKAVPSMRLPTYLYE</sequence>
<evidence type="ECO:0000313" key="1">
    <source>
        <dbReference type="EMBL" id="KAJ0049349.1"/>
    </source>
</evidence>
<gene>
    <name evidence="1" type="ORF">Pint_15217</name>
</gene>
<evidence type="ECO:0000313" key="2">
    <source>
        <dbReference type="Proteomes" id="UP001163603"/>
    </source>
</evidence>
<dbReference type="Proteomes" id="UP001163603">
    <property type="component" value="Chromosome 2"/>
</dbReference>